<dbReference type="AlphaFoldDB" id="A0A1X7L2M2"/>
<reference evidence="2" key="1">
    <citation type="submission" date="2017-04" db="EMBL/GenBank/DDBJ databases">
        <authorList>
            <person name="Varghese N."/>
            <person name="Submissions S."/>
        </authorList>
    </citation>
    <scope>NUCLEOTIDE SEQUENCE [LARGE SCALE GENOMIC DNA]</scope>
    <source>
        <strain evidence="2">USBA 82</strain>
    </source>
</reference>
<dbReference type="Pfam" id="PF09684">
    <property type="entry name" value="Tail_P2_I"/>
    <property type="match status" value="1"/>
</dbReference>
<sequence length="489" mass="54197">MSDLHLLPGNATSQEKSLSLCIGRKIAAEAIRNIKSPELAPVEILPYLAWERHVDLWRSEFPENIKRGLVAKSAQWHRLKGTKAGVLRMLEVLGYSDVEIVEYREALERYGQAGILSLDGTWDVVSGSDLMLRSALEVADLPPLIHWAQFALRMDLSAAERPGWAEEVRWAVGEMKPARSWPVWWYWIALELGLEIKTWHRLDLAKDIRIRYPWCWSPLDGSWSIGSDGRLLGLDGQVLDGRWRLGDSAPAVYDRFVRACGVVVGKSLGKRAYASLGRHRQIVESPTPLSLDGSWTLDEAPRCVAASRQSVRITSLSSARPVVGRHGGRLGTTIRYPASPRLLDRAHVLDGSWGMDGRNIRPCGIKKMTMDGSWRIESDPPAFLCRSASGGGKEIHVPLRGAWIGEKAPRLGYFWARGLDGSWGVGQGRPLDGSWRLNGPYMGPVPIVGENVRKLDGSWQVGSISRNLDESWLIGNDGPGCSAVVAIRN</sequence>
<proteinExistence type="predicted"/>
<dbReference type="STRING" id="561720.SAMN06275492_14218"/>
<dbReference type="EMBL" id="FXBB01000042">
    <property type="protein sequence ID" value="SMG47663.1"/>
    <property type="molecule type" value="Genomic_DNA"/>
</dbReference>
<dbReference type="InterPro" id="IPR006521">
    <property type="entry name" value="Tail_protein_I"/>
</dbReference>
<name>A0A1X7L2M2_9BACT</name>
<evidence type="ECO:0000313" key="1">
    <source>
        <dbReference type="EMBL" id="SMG47663.1"/>
    </source>
</evidence>
<dbReference type="NCBIfam" id="TIGR01634">
    <property type="entry name" value="tail_P2_I"/>
    <property type="match status" value="1"/>
</dbReference>
<dbReference type="OrthoDB" id="90759at2"/>
<organism evidence="1 2">
    <name type="scientific">Dethiosulfovibrio salsuginis</name>
    <dbReference type="NCBI Taxonomy" id="561720"/>
    <lineage>
        <taxon>Bacteria</taxon>
        <taxon>Thermotogati</taxon>
        <taxon>Synergistota</taxon>
        <taxon>Synergistia</taxon>
        <taxon>Synergistales</taxon>
        <taxon>Dethiosulfovibrionaceae</taxon>
        <taxon>Dethiosulfovibrio</taxon>
    </lineage>
</organism>
<keyword evidence="2" id="KW-1185">Reference proteome</keyword>
<gene>
    <name evidence="1" type="ORF">SAMN06275492_14218</name>
</gene>
<accession>A0A1X7L2M2</accession>
<dbReference type="RefSeq" id="WP_085545510.1">
    <property type="nucleotide sequence ID" value="NZ_FXBB01000042.1"/>
</dbReference>
<protein>
    <submittedName>
        <fullName evidence="1">Phage tail protein, P2 protein I family</fullName>
    </submittedName>
</protein>
<dbReference type="Proteomes" id="UP000193355">
    <property type="component" value="Unassembled WGS sequence"/>
</dbReference>
<evidence type="ECO:0000313" key="2">
    <source>
        <dbReference type="Proteomes" id="UP000193355"/>
    </source>
</evidence>